<accession>A0ABM7GLK1</accession>
<dbReference type="Proteomes" id="UP000289555">
    <property type="component" value="Chromosome"/>
</dbReference>
<evidence type="ECO:0000313" key="1">
    <source>
        <dbReference type="EMBL" id="BBI51592.1"/>
    </source>
</evidence>
<dbReference type="InterPro" id="IPR009267">
    <property type="entry name" value="NTP_transf_6"/>
</dbReference>
<gene>
    <name evidence="1" type="ORF">HORIV_40130</name>
</gene>
<proteinExistence type="predicted"/>
<organism evidence="1 2">
    <name type="scientific">Vreelandella olivaria</name>
    <dbReference type="NCBI Taxonomy" id="390919"/>
    <lineage>
        <taxon>Bacteria</taxon>
        <taxon>Pseudomonadati</taxon>
        <taxon>Pseudomonadota</taxon>
        <taxon>Gammaproteobacteria</taxon>
        <taxon>Oceanospirillales</taxon>
        <taxon>Halomonadaceae</taxon>
        <taxon>Vreelandella</taxon>
    </lineage>
</organism>
<dbReference type="PANTHER" id="PTHR39166">
    <property type="entry name" value="BLL1166 PROTEIN"/>
    <property type="match status" value="1"/>
</dbReference>
<dbReference type="Pfam" id="PF06042">
    <property type="entry name" value="NTP_transf_6"/>
    <property type="match status" value="1"/>
</dbReference>
<sequence length="192" mass="21885">MDHEAVIKRWVTNDPVRMEALTIAAAQKLPGWCLAAGFVRNLVWDKLHDFSSSTLLNDIDLIYFDQQDMSDSRDREIEDELRAASKLPWSVKNQARMHERNRDRPYTSTEDAMSFWVEVETAVGASMAADGEVIIVAPFGVKPLFDLSITLNPKRPKRADFEARLCNKQWLQTWPRLVVNTVILPTINGGRS</sequence>
<dbReference type="EMBL" id="AP019416">
    <property type="protein sequence ID" value="BBI51592.1"/>
    <property type="molecule type" value="Genomic_DNA"/>
</dbReference>
<evidence type="ECO:0000313" key="2">
    <source>
        <dbReference type="Proteomes" id="UP000289555"/>
    </source>
</evidence>
<reference evidence="2" key="1">
    <citation type="journal article" date="2019" name="Microbiol. Resour. Announc.">
        <title>Complete Genome Sequence of Halomonas olivaria, a Moderately Halophilic Bacterium Isolated from Olive Processing Effluents, Obtained by Nanopore Sequencing.</title>
        <authorList>
            <person name="Nagata S."/>
            <person name="Ii K.M."/>
            <person name="Tsukimi T."/>
            <person name="Miura M.C."/>
            <person name="Galipon J."/>
            <person name="Arakawa K."/>
        </authorList>
    </citation>
    <scope>NUCLEOTIDE SEQUENCE [LARGE SCALE GENOMIC DNA]</scope>
    <source>
        <strain evidence="2">TYRC17</strain>
    </source>
</reference>
<dbReference type="PANTHER" id="PTHR39166:SF1">
    <property type="entry name" value="BLL1166 PROTEIN"/>
    <property type="match status" value="1"/>
</dbReference>
<name>A0ABM7GLK1_9GAMM</name>
<keyword evidence="2" id="KW-1185">Reference proteome</keyword>
<protein>
    <submittedName>
        <fullName evidence="1">Nitrate reductase</fullName>
    </submittedName>
</protein>